<proteinExistence type="predicted"/>
<dbReference type="Pfam" id="PF13592">
    <property type="entry name" value="HTH_33"/>
    <property type="match status" value="1"/>
</dbReference>
<organism evidence="2 3">
    <name type="scientific">Actinocrispum wychmicini</name>
    <dbReference type="NCBI Taxonomy" id="1213861"/>
    <lineage>
        <taxon>Bacteria</taxon>
        <taxon>Bacillati</taxon>
        <taxon>Actinomycetota</taxon>
        <taxon>Actinomycetes</taxon>
        <taxon>Pseudonocardiales</taxon>
        <taxon>Pseudonocardiaceae</taxon>
        <taxon>Actinocrispum</taxon>
    </lineage>
</organism>
<name>A0A4V2S3C5_9PSEU</name>
<evidence type="ECO:0000259" key="1">
    <source>
        <dbReference type="Pfam" id="PF13592"/>
    </source>
</evidence>
<gene>
    <name evidence="2" type="ORF">EV192_12615</name>
</gene>
<dbReference type="Pfam" id="PF13551">
    <property type="entry name" value="HTH_29"/>
    <property type="match status" value="1"/>
</dbReference>
<feature type="domain" description="Winged helix-turn helix" evidence="1">
    <location>
        <begin position="72"/>
        <end position="131"/>
    </location>
</feature>
<evidence type="ECO:0000313" key="2">
    <source>
        <dbReference type="EMBL" id="TCO43800.1"/>
    </source>
</evidence>
<evidence type="ECO:0000313" key="3">
    <source>
        <dbReference type="Proteomes" id="UP000295680"/>
    </source>
</evidence>
<dbReference type="InterPro" id="IPR009057">
    <property type="entry name" value="Homeodomain-like_sf"/>
</dbReference>
<dbReference type="SUPFAM" id="SSF46689">
    <property type="entry name" value="Homeodomain-like"/>
    <property type="match status" value="1"/>
</dbReference>
<comment type="caution">
    <text evidence="2">The sequence shown here is derived from an EMBL/GenBank/DDBJ whole genome shotgun (WGS) entry which is preliminary data.</text>
</comment>
<keyword evidence="3" id="KW-1185">Reference proteome</keyword>
<dbReference type="AlphaFoldDB" id="A0A4V2S3C5"/>
<dbReference type="Proteomes" id="UP000295680">
    <property type="component" value="Unassembled WGS sequence"/>
</dbReference>
<dbReference type="EMBL" id="SLWS01000026">
    <property type="protein sequence ID" value="TCO43800.1"/>
    <property type="molecule type" value="Genomic_DNA"/>
</dbReference>
<dbReference type="InterPro" id="IPR025959">
    <property type="entry name" value="Winged_HTH_dom"/>
</dbReference>
<sequence>MFEQGATAVEVAHALEVSEKSARAWRRTWTTGGAEALASKGPPGPKTKLNQRQITRLEHALLEGPAAAGWREDQRWTLARVKTLIGRMFHISYSLKGVALLLHRLGWTPQVPVHRAAERNDDAVTTWRKTTWPQVKGSRAGWVRGSASSTKPDKR</sequence>
<reference evidence="2 3" key="1">
    <citation type="submission" date="2019-03" db="EMBL/GenBank/DDBJ databases">
        <title>Genomic Encyclopedia of Type Strains, Phase IV (KMG-IV): sequencing the most valuable type-strain genomes for metagenomic binning, comparative biology and taxonomic classification.</title>
        <authorList>
            <person name="Goeker M."/>
        </authorList>
    </citation>
    <scope>NUCLEOTIDE SEQUENCE [LARGE SCALE GENOMIC DNA]</scope>
    <source>
        <strain evidence="2 3">DSM 45934</strain>
    </source>
</reference>
<accession>A0A4V2S3C5</accession>
<protein>
    <submittedName>
        <fullName evidence="2">Transposase</fullName>
    </submittedName>
</protein>